<dbReference type="EMBL" id="CP133461">
    <property type="protein sequence ID" value="WMV76626.1"/>
    <property type="molecule type" value="Genomic_DNA"/>
</dbReference>
<dbReference type="InterPro" id="IPR003594">
    <property type="entry name" value="HATPase_dom"/>
</dbReference>
<evidence type="ECO:0000256" key="1">
    <source>
        <dbReference type="ARBA" id="ARBA00000085"/>
    </source>
</evidence>
<organism evidence="11 12">
    <name type="scientific">Geobacillus thermodenitrificans</name>
    <dbReference type="NCBI Taxonomy" id="33940"/>
    <lineage>
        <taxon>Bacteria</taxon>
        <taxon>Bacillati</taxon>
        <taxon>Bacillota</taxon>
        <taxon>Bacilli</taxon>
        <taxon>Bacillales</taxon>
        <taxon>Anoxybacillaceae</taxon>
        <taxon>Geobacillus</taxon>
    </lineage>
</organism>
<evidence type="ECO:0000256" key="7">
    <source>
        <dbReference type="ARBA" id="ARBA00022777"/>
    </source>
</evidence>
<dbReference type="Gene3D" id="1.10.287.130">
    <property type="match status" value="1"/>
</dbReference>
<evidence type="ECO:0000256" key="3">
    <source>
        <dbReference type="ARBA" id="ARBA00012438"/>
    </source>
</evidence>
<gene>
    <name evidence="11" type="ORF">HSX42_02035</name>
</gene>
<evidence type="ECO:0000259" key="10">
    <source>
        <dbReference type="PROSITE" id="PS50109"/>
    </source>
</evidence>
<comment type="catalytic activity">
    <reaction evidence="1">
        <text>ATP + protein L-histidine = ADP + protein N-phospho-L-histidine.</text>
        <dbReference type="EC" id="2.7.13.3"/>
    </reaction>
</comment>
<dbReference type="Pfam" id="PF02518">
    <property type="entry name" value="HATPase_c"/>
    <property type="match status" value="1"/>
</dbReference>
<evidence type="ECO:0000256" key="8">
    <source>
        <dbReference type="ARBA" id="ARBA00022840"/>
    </source>
</evidence>
<comment type="subcellular location">
    <subcellularLocation>
        <location evidence="2">Membrane</location>
    </subcellularLocation>
</comment>
<keyword evidence="12" id="KW-1185">Reference proteome</keyword>
<dbReference type="PANTHER" id="PTHR45453">
    <property type="entry name" value="PHOSPHATE REGULON SENSOR PROTEIN PHOR"/>
    <property type="match status" value="1"/>
</dbReference>
<keyword evidence="4" id="KW-0597">Phosphoprotein</keyword>
<dbReference type="InterPro" id="IPR036890">
    <property type="entry name" value="HATPase_C_sf"/>
</dbReference>
<dbReference type="Gene3D" id="3.30.565.10">
    <property type="entry name" value="Histidine kinase-like ATPase, C-terminal domain"/>
    <property type="match status" value="1"/>
</dbReference>
<evidence type="ECO:0000256" key="2">
    <source>
        <dbReference type="ARBA" id="ARBA00004370"/>
    </source>
</evidence>
<evidence type="ECO:0000313" key="11">
    <source>
        <dbReference type="EMBL" id="WMV76626.1"/>
    </source>
</evidence>
<evidence type="ECO:0000256" key="4">
    <source>
        <dbReference type="ARBA" id="ARBA00022553"/>
    </source>
</evidence>
<keyword evidence="7 11" id="KW-0418">Kinase</keyword>
<protein>
    <recommendedName>
        <fullName evidence="3">histidine kinase</fullName>
        <ecNumber evidence="3">2.7.13.3</ecNumber>
    </recommendedName>
</protein>
<dbReference type="Proteomes" id="UP001297580">
    <property type="component" value="Chromosome"/>
</dbReference>
<dbReference type="InterPro" id="IPR036097">
    <property type="entry name" value="HisK_dim/P_sf"/>
</dbReference>
<dbReference type="SUPFAM" id="SSF55874">
    <property type="entry name" value="ATPase domain of HSP90 chaperone/DNA topoisomerase II/histidine kinase"/>
    <property type="match status" value="1"/>
</dbReference>
<feature type="domain" description="Histidine kinase" evidence="10">
    <location>
        <begin position="54"/>
        <end position="255"/>
    </location>
</feature>
<dbReference type="PANTHER" id="PTHR45453:SF1">
    <property type="entry name" value="PHOSPHATE REGULON SENSOR PROTEIN PHOR"/>
    <property type="match status" value="1"/>
</dbReference>
<sequence>MYTSRKTDKKIDMSLFDHDLEQLGSELNKLIDLYVEEKQKRIRFEKEQKRTIANMSHDFRTPLTSIIGYIQMASKDDVSEQERKELLETARRRAKTLEKLLNDFFELSLIESSDYPFRSEKLNVTKVTVDVLMSFYDLFQEKGKEATIDITDEEIFIIADESAVIRVMENLLTNALIHSDGNIIIVLEADENIVRFVVTNDAYSLTEQDVERLFDRFFIGDASRSRESTGLGLSIAKSLMEKMNGNLSAQLQSGQLSVRCEWRRCL</sequence>
<dbReference type="InterPro" id="IPR050351">
    <property type="entry name" value="BphY/WalK/GraS-like"/>
</dbReference>
<dbReference type="RefSeq" id="WP_311088726.1">
    <property type="nucleotide sequence ID" value="NZ_CP133461.1"/>
</dbReference>
<dbReference type="SMART" id="SM00388">
    <property type="entry name" value="HisKA"/>
    <property type="match status" value="1"/>
</dbReference>
<dbReference type="SMART" id="SM00387">
    <property type="entry name" value="HATPase_c"/>
    <property type="match status" value="1"/>
</dbReference>
<evidence type="ECO:0000313" key="12">
    <source>
        <dbReference type="Proteomes" id="UP001297580"/>
    </source>
</evidence>
<dbReference type="GO" id="GO:0016301">
    <property type="term" value="F:kinase activity"/>
    <property type="evidence" value="ECO:0007669"/>
    <property type="project" value="UniProtKB-KW"/>
</dbReference>
<dbReference type="PROSITE" id="PS50109">
    <property type="entry name" value="HIS_KIN"/>
    <property type="match status" value="1"/>
</dbReference>
<evidence type="ECO:0000256" key="9">
    <source>
        <dbReference type="ARBA" id="ARBA00023012"/>
    </source>
</evidence>
<dbReference type="Pfam" id="PF00512">
    <property type="entry name" value="HisKA"/>
    <property type="match status" value="1"/>
</dbReference>
<accession>A0ABY9QED1</accession>
<evidence type="ECO:0000256" key="5">
    <source>
        <dbReference type="ARBA" id="ARBA00022679"/>
    </source>
</evidence>
<keyword evidence="5" id="KW-0808">Transferase</keyword>
<dbReference type="SUPFAM" id="SSF47384">
    <property type="entry name" value="Homodimeric domain of signal transducing histidine kinase"/>
    <property type="match status" value="1"/>
</dbReference>
<dbReference type="InterPro" id="IPR003661">
    <property type="entry name" value="HisK_dim/P_dom"/>
</dbReference>
<evidence type="ECO:0000256" key="6">
    <source>
        <dbReference type="ARBA" id="ARBA00022741"/>
    </source>
</evidence>
<dbReference type="PRINTS" id="PR00344">
    <property type="entry name" value="BCTRLSENSOR"/>
</dbReference>
<dbReference type="InterPro" id="IPR005467">
    <property type="entry name" value="His_kinase_dom"/>
</dbReference>
<name>A0ABY9QED1_GEOTD</name>
<keyword evidence="6" id="KW-0547">Nucleotide-binding</keyword>
<dbReference type="CDD" id="cd00082">
    <property type="entry name" value="HisKA"/>
    <property type="match status" value="1"/>
</dbReference>
<dbReference type="InterPro" id="IPR004358">
    <property type="entry name" value="Sig_transdc_His_kin-like_C"/>
</dbReference>
<keyword evidence="8" id="KW-0067">ATP-binding</keyword>
<proteinExistence type="predicted"/>
<keyword evidence="9" id="KW-0902">Two-component regulatory system</keyword>
<reference evidence="11 12" key="1">
    <citation type="submission" date="2023-08" db="EMBL/GenBank/DDBJ databases">
        <title>Complete genome sequence of Geobacillus thermodenitrificans K1041, a genetically tractable strain representative of the genus Geobacillus.</title>
        <authorList>
            <person name="Kani S."/>
            <person name="Suzuki H."/>
        </authorList>
    </citation>
    <scope>NUCLEOTIDE SEQUENCE [LARGE SCALE GENOMIC DNA]</scope>
    <source>
        <strain evidence="11 12">K1041</strain>
    </source>
</reference>
<dbReference type="EC" id="2.7.13.3" evidence="3"/>